<evidence type="ECO:0000256" key="5">
    <source>
        <dbReference type="ARBA" id="ARBA00012792"/>
    </source>
</evidence>
<reference evidence="15 16" key="1">
    <citation type="journal article" date="2017" name="ISME J.">
        <title>Energy and carbon metabolisms in a deep terrestrial subsurface fluid microbial community.</title>
        <authorList>
            <person name="Momper L."/>
            <person name="Jungbluth S.P."/>
            <person name="Lee M.D."/>
            <person name="Amend J.P."/>
        </authorList>
    </citation>
    <scope>NUCLEOTIDE SEQUENCE [LARGE SCALE GENOMIC DNA]</scope>
    <source>
        <strain evidence="15">SURF_17</strain>
    </source>
</reference>
<keyword evidence="6" id="KW-0004">4Fe-4S</keyword>
<dbReference type="SUPFAM" id="SSF46548">
    <property type="entry name" value="alpha-helical ferredoxin"/>
    <property type="match status" value="1"/>
</dbReference>
<dbReference type="GO" id="GO:0006099">
    <property type="term" value="P:tricarboxylic acid cycle"/>
    <property type="evidence" value="ECO:0007669"/>
    <property type="project" value="UniProtKB-KW"/>
</dbReference>
<keyword evidence="12" id="KW-0003">3Fe-4S</keyword>
<comment type="cofactor">
    <cofactor evidence="1">
        <name>[3Fe-4S] cluster</name>
        <dbReference type="ChEBI" id="CHEBI:21137"/>
    </cofactor>
</comment>
<dbReference type="InterPro" id="IPR001041">
    <property type="entry name" value="2Fe-2S_ferredoxin-type"/>
</dbReference>
<comment type="caution">
    <text evidence="15">The sequence shown here is derived from an EMBL/GenBank/DDBJ whole genome shotgun (WGS) entry which is preliminary data.</text>
</comment>
<name>A0A419EZF0_9BACT</name>
<evidence type="ECO:0000256" key="11">
    <source>
        <dbReference type="ARBA" id="ARBA00023014"/>
    </source>
</evidence>
<evidence type="ECO:0000256" key="12">
    <source>
        <dbReference type="ARBA" id="ARBA00023291"/>
    </source>
</evidence>
<gene>
    <name evidence="15" type="ORF">C4532_08650</name>
</gene>
<evidence type="ECO:0000259" key="14">
    <source>
        <dbReference type="PROSITE" id="PS51085"/>
    </source>
</evidence>
<dbReference type="InterPro" id="IPR012675">
    <property type="entry name" value="Beta-grasp_dom_sf"/>
</dbReference>
<dbReference type="EMBL" id="QZKI01000065">
    <property type="protein sequence ID" value="RJP70743.1"/>
    <property type="molecule type" value="Genomic_DNA"/>
</dbReference>
<dbReference type="EC" id="1.3.5.1" evidence="5"/>
<comment type="cofactor">
    <cofactor evidence="13">
        <name>[2Fe-2S] cluster</name>
        <dbReference type="ChEBI" id="CHEBI:190135"/>
    </cofactor>
</comment>
<dbReference type="PROSITE" id="PS51085">
    <property type="entry name" value="2FE2S_FER_2"/>
    <property type="match status" value="1"/>
</dbReference>
<evidence type="ECO:0000256" key="10">
    <source>
        <dbReference type="ARBA" id="ARBA00023004"/>
    </source>
</evidence>
<dbReference type="InterPro" id="IPR050573">
    <property type="entry name" value="SDH/FRD_Iron-Sulfur"/>
</dbReference>
<keyword evidence="8" id="KW-0479">Metal-binding</keyword>
<feature type="domain" description="2Fe-2S ferredoxin-type" evidence="14">
    <location>
        <begin position="4"/>
        <end position="90"/>
    </location>
</feature>
<dbReference type="GO" id="GO:0009055">
    <property type="term" value="F:electron transfer activity"/>
    <property type="evidence" value="ECO:0007669"/>
    <property type="project" value="InterPro"/>
</dbReference>
<evidence type="ECO:0000313" key="15">
    <source>
        <dbReference type="EMBL" id="RJP70743.1"/>
    </source>
</evidence>
<dbReference type="GO" id="GO:0008177">
    <property type="term" value="F:succinate dehydrogenase (quinone) activity"/>
    <property type="evidence" value="ECO:0007669"/>
    <property type="project" value="UniProtKB-EC"/>
</dbReference>
<evidence type="ECO:0000256" key="4">
    <source>
        <dbReference type="ARBA" id="ARBA00009433"/>
    </source>
</evidence>
<keyword evidence="9" id="KW-0560">Oxidoreductase</keyword>
<dbReference type="CDD" id="cd00207">
    <property type="entry name" value="fer2"/>
    <property type="match status" value="1"/>
</dbReference>
<sequence>MEEPNIIVERYDPALGVCVPASYFVPLKDGITVLQVLLYISETYDTTLAFRYGCRATKCGECAVDVNGRPRLACLTPAREGMTISPLKHLRPIRDIIVDRAPLDERISELRLYVKSSGERPLGALKVPESYERLIGCLECYGCVSSCPQFDWKKREFGGPYVFVRLAQLHLDPRDGEDRRAQARSLGIERCSSCSQCTCVKGIAIRRDAIGTLLGEGKA</sequence>
<evidence type="ECO:0000256" key="6">
    <source>
        <dbReference type="ARBA" id="ARBA00022485"/>
    </source>
</evidence>
<evidence type="ECO:0000256" key="2">
    <source>
        <dbReference type="ARBA" id="ARBA00001966"/>
    </source>
</evidence>
<dbReference type="PANTHER" id="PTHR11921:SF29">
    <property type="entry name" value="SUCCINATE DEHYDROGENASE [UBIQUINONE] IRON-SULFUR SUBUNIT, MITOCHONDRIAL"/>
    <property type="match status" value="1"/>
</dbReference>
<evidence type="ECO:0000256" key="1">
    <source>
        <dbReference type="ARBA" id="ARBA00001927"/>
    </source>
</evidence>
<dbReference type="GO" id="GO:0051538">
    <property type="term" value="F:3 iron, 4 sulfur cluster binding"/>
    <property type="evidence" value="ECO:0007669"/>
    <property type="project" value="UniProtKB-KW"/>
</dbReference>
<dbReference type="InterPro" id="IPR017900">
    <property type="entry name" value="4Fe4S_Fe_S_CS"/>
</dbReference>
<accession>A0A419EZF0</accession>
<comment type="similarity">
    <text evidence="4">Belongs to the succinate dehydrogenase/fumarate reductase iron-sulfur protein family.</text>
</comment>
<dbReference type="PROSITE" id="PS00198">
    <property type="entry name" value="4FE4S_FER_1"/>
    <property type="match status" value="1"/>
</dbReference>
<dbReference type="NCBIfam" id="TIGR00384">
    <property type="entry name" value="dhsB"/>
    <property type="match status" value="1"/>
</dbReference>
<keyword evidence="10" id="KW-0408">Iron</keyword>
<evidence type="ECO:0000256" key="13">
    <source>
        <dbReference type="ARBA" id="ARBA00034078"/>
    </source>
</evidence>
<dbReference type="Gene3D" id="3.10.20.30">
    <property type="match status" value="1"/>
</dbReference>
<dbReference type="Pfam" id="PF13085">
    <property type="entry name" value="Fer2_3"/>
    <property type="match status" value="1"/>
</dbReference>
<evidence type="ECO:0000256" key="3">
    <source>
        <dbReference type="ARBA" id="ARBA00004894"/>
    </source>
</evidence>
<dbReference type="InterPro" id="IPR004489">
    <property type="entry name" value="Succ_DH/fum_Rdtase_Fe-S"/>
</dbReference>
<dbReference type="Gene3D" id="1.10.1060.10">
    <property type="entry name" value="Alpha-helical ferredoxin"/>
    <property type="match status" value="1"/>
</dbReference>
<dbReference type="AlphaFoldDB" id="A0A419EZF0"/>
<proteinExistence type="inferred from homology"/>
<dbReference type="GO" id="GO:0051539">
    <property type="term" value="F:4 iron, 4 sulfur cluster binding"/>
    <property type="evidence" value="ECO:0007669"/>
    <property type="project" value="UniProtKB-KW"/>
</dbReference>
<organism evidence="15 16">
    <name type="scientific">Candidatus Abyssobacteria bacterium SURF_17</name>
    <dbReference type="NCBI Taxonomy" id="2093361"/>
    <lineage>
        <taxon>Bacteria</taxon>
        <taxon>Pseudomonadati</taxon>
        <taxon>Candidatus Hydrogenedentota</taxon>
        <taxon>Candidatus Abyssobacteria</taxon>
    </lineage>
</organism>
<dbReference type="GO" id="GO:0046872">
    <property type="term" value="F:metal ion binding"/>
    <property type="evidence" value="ECO:0007669"/>
    <property type="project" value="UniProtKB-KW"/>
</dbReference>
<evidence type="ECO:0000313" key="16">
    <source>
        <dbReference type="Proteomes" id="UP000285961"/>
    </source>
</evidence>
<dbReference type="InterPro" id="IPR036010">
    <property type="entry name" value="2Fe-2S_ferredoxin-like_sf"/>
</dbReference>
<evidence type="ECO:0000256" key="7">
    <source>
        <dbReference type="ARBA" id="ARBA00022532"/>
    </source>
</evidence>
<dbReference type="InterPro" id="IPR025192">
    <property type="entry name" value="Succ_DH/fum_Rdtase_N"/>
</dbReference>
<dbReference type="Pfam" id="PF13534">
    <property type="entry name" value="Fer4_17"/>
    <property type="match status" value="1"/>
</dbReference>
<comment type="pathway">
    <text evidence="3">Carbohydrate metabolism; tricarboxylic acid cycle; fumarate from succinate (bacterial route): step 1/1.</text>
</comment>
<protein>
    <recommendedName>
        <fullName evidence="5">succinate dehydrogenase</fullName>
        <ecNumber evidence="5">1.3.5.1</ecNumber>
    </recommendedName>
</protein>
<keyword evidence="7" id="KW-0816">Tricarboxylic acid cycle</keyword>
<dbReference type="SUPFAM" id="SSF54292">
    <property type="entry name" value="2Fe-2S ferredoxin-like"/>
    <property type="match status" value="1"/>
</dbReference>
<evidence type="ECO:0000256" key="9">
    <source>
        <dbReference type="ARBA" id="ARBA00023002"/>
    </source>
</evidence>
<keyword evidence="11" id="KW-0411">Iron-sulfur</keyword>
<dbReference type="InterPro" id="IPR009051">
    <property type="entry name" value="Helical_ferredxn"/>
</dbReference>
<dbReference type="PANTHER" id="PTHR11921">
    <property type="entry name" value="SUCCINATE DEHYDROGENASE IRON-SULFUR PROTEIN"/>
    <property type="match status" value="1"/>
</dbReference>
<dbReference type="Proteomes" id="UP000285961">
    <property type="component" value="Unassembled WGS sequence"/>
</dbReference>
<dbReference type="GO" id="GO:0022904">
    <property type="term" value="P:respiratory electron transport chain"/>
    <property type="evidence" value="ECO:0007669"/>
    <property type="project" value="TreeGrafter"/>
</dbReference>
<evidence type="ECO:0000256" key="8">
    <source>
        <dbReference type="ARBA" id="ARBA00022723"/>
    </source>
</evidence>
<comment type="cofactor">
    <cofactor evidence="2">
        <name>[4Fe-4S] cluster</name>
        <dbReference type="ChEBI" id="CHEBI:49883"/>
    </cofactor>
</comment>